<dbReference type="Proteomes" id="UP000188268">
    <property type="component" value="Unassembled WGS sequence"/>
</dbReference>
<sequence>MSSPIDDMDGIISFIGAKKENLGSLVRRSYEG</sequence>
<dbReference type="Gramene" id="OMO73650">
    <property type="protein sequence ID" value="OMO73650"/>
    <property type="gene ID" value="CCACVL1_17193"/>
</dbReference>
<keyword evidence="2" id="KW-1185">Reference proteome</keyword>
<organism evidence="1 2">
    <name type="scientific">Corchorus capsularis</name>
    <name type="common">Jute</name>
    <dbReference type="NCBI Taxonomy" id="210143"/>
    <lineage>
        <taxon>Eukaryota</taxon>
        <taxon>Viridiplantae</taxon>
        <taxon>Streptophyta</taxon>
        <taxon>Embryophyta</taxon>
        <taxon>Tracheophyta</taxon>
        <taxon>Spermatophyta</taxon>
        <taxon>Magnoliopsida</taxon>
        <taxon>eudicotyledons</taxon>
        <taxon>Gunneridae</taxon>
        <taxon>Pentapetalae</taxon>
        <taxon>rosids</taxon>
        <taxon>malvids</taxon>
        <taxon>Malvales</taxon>
        <taxon>Malvaceae</taxon>
        <taxon>Grewioideae</taxon>
        <taxon>Apeibeae</taxon>
        <taxon>Corchorus</taxon>
    </lineage>
</organism>
<name>A0A1R3HTU5_COCAP</name>
<reference evidence="1 2" key="1">
    <citation type="submission" date="2013-09" db="EMBL/GenBank/DDBJ databases">
        <title>Corchorus capsularis genome sequencing.</title>
        <authorList>
            <person name="Alam M."/>
            <person name="Haque M.S."/>
            <person name="Islam M.S."/>
            <person name="Emdad E.M."/>
            <person name="Islam M.M."/>
            <person name="Ahmed B."/>
            <person name="Halim A."/>
            <person name="Hossen Q.M.M."/>
            <person name="Hossain M.Z."/>
            <person name="Ahmed R."/>
            <person name="Khan M.M."/>
            <person name="Islam R."/>
            <person name="Rashid M.M."/>
            <person name="Khan S.A."/>
            <person name="Rahman M.S."/>
            <person name="Alam M."/>
        </authorList>
    </citation>
    <scope>NUCLEOTIDE SEQUENCE [LARGE SCALE GENOMIC DNA]</scope>
    <source>
        <strain evidence="2">cv. CVL-1</strain>
        <tissue evidence="1">Whole seedling</tissue>
    </source>
</reference>
<gene>
    <name evidence="1" type="ORF">CCACVL1_17193</name>
</gene>
<dbReference type="EMBL" id="AWWV01011176">
    <property type="protein sequence ID" value="OMO73650.1"/>
    <property type="molecule type" value="Genomic_DNA"/>
</dbReference>
<dbReference type="AlphaFoldDB" id="A0A1R3HTU5"/>
<evidence type="ECO:0000313" key="2">
    <source>
        <dbReference type="Proteomes" id="UP000188268"/>
    </source>
</evidence>
<comment type="caution">
    <text evidence="1">The sequence shown here is derived from an EMBL/GenBank/DDBJ whole genome shotgun (WGS) entry which is preliminary data.</text>
</comment>
<proteinExistence type="predicted"/>
<accession>A0A1R3HTU5</accession>
<protein>
    <submittedName>
        <fullName evidence="1">Uncharacterized protein</fullName>
    </submittedName>
</protein>
<evidence type="ECO:0000313" key="1">
    <source>
        <dbReference type="EMBL" id="OMO73650.1"/>
    </source>
</evidence>